<evidence type="ECO:0000313" key="2">
    <source>
        <dbReference type="EMBL" id="PTQ42870.1"/>
    </source>
</evidence>
<sequence>MSIYSKSSRHQMFRFFGSRGAEFLAENTSAFLHSTTLLVLLTHTIRRVTGGSPAGSTRSPVALIKKCANLVDERLAIGPLQKMTPSNNKKRAAPNGGRDTDDRCHDASRRPLRRTGEVPQSAVLRERERIRKEGSVKGRRRNNLDRGFYFKVGDGVSEGGRWRRGDGWEAERRKGQGQGRGPGWAVWRFPQV</sequence>
<feature type="region of interest" description="Disordered" evidence="1">
    <location>
        <begin position="79"/>
        <end position="120"/>
    </location>
</feature>
<dbReference type="AlphaFoldDB" id="A0A2R6X9T6"/>
<protein>
    <submittedName>
        <fullName evidence="2">Uncharacterized protein</fullName>
    </submittedName>
</protein>
<name>A0A2R6X9T6_MARPO</name>
<organism evidence="2 3">
    <name type="scientific">Marchantia polymorpha</name>
    <name type="common">Common liverwort</name>
    <name type="synonym">Marchantia aquatica</name>
    <dbReference type="NCBI Taxonomy" id="3197"/>
    <lineage>
        <taxon>Eukaryota</taxon>
        <taxon>Viridiplantae</taxon>
        <taxon>Streptophyta</taxon>
        <taxon>Embryophyta</taxon>
        <taxon>Marchantiophyta</taxon>
        <taxon>Marchantiopsida</taxon>
        <taxon>Marchantiidae</taxon>
        <taxon>Marchantiales</taxon>
        <taxon>Marchantiaceae</taxon>
        <taxon>Marchantia</taxon>
    </lineage>
</organism>
<reference evidence="3" key="1">
    <citation type="journal article" date="2017" name="Cell">
        <title>Insights into land plant evolution garnered from the Marchantia polymorpha genome.</title>
        <authorList>
            <person name="Bowman J.L."/>
            <person name="Kohchi T."/>
            <person name="Yamato K.T."/>
            <person name="Jenkins J."/>
            <person name="Shu S."/>
            <person name="Ishizaki K."/>
            <person name="Yamaoka S."/>
            <person name="Nishihama R."/>
            <person name="Nakamura Y."/>
            <person name="Berger F."/>
            <person name="Adam C."/>
            <person name="Aki S.S."/>
            <person name="Althoff F."/>
            <person name="Araki T."/>
            <person name="Arteaga-Vazquez M.A."/>
            <person name="Balasubrmanian S."/>
            <person name="Barry K."/>
            <person name="Bauer D."/>
            <person name="Boehm C.R."/>
            <person name="Briginshaw L."/>
            <person name="Caballero-Perez J."/>
            <person name="Catarino B."/>
            <person name="Chen F."/>
            <person name="Chiyoda S."/>
            <person name="Chovatia M."/>
            <person name="Davies K.M."/>
            <person name="Delmans M."/>
            <person name="Demura T."/>
            <person name="Dierschke T."/>
            <person name="Dolan L."/>
            <person name="Dorantes-Acosta A.E."/>
            <person name="Eklund D.M."/>
            <person name="Florent S.N."/>
            <person name="Flores-Sandoval E."/>
            <person name="Fujiyama A."/>
            <person name="Fukuzawa H."/>
            <person name="Galik B."/>
            <person name="Grimanelli D."/>
            <person name="Grimwood J."/>
            <person name="Grossniklaus U."/>
            <person name="Hamada T."/>
            <person name="Haseloff J."/>
            <person name="Hetherington A.J."/>
            <person name="Higo A."/>
            <person name="Hirakawa Y."/>
            <person name="Hundley H.N."/>
            <person name="Ikeda Y."/>
            <person name="Inoue K."/>
            <person name="Inoue S.I."/>
            <person name="Ishida S."/>
            <person name="Jia Q."/>
            <person name="Kakita M."/>
            <person name="Kanazawa T."/>
            <person name="Kawai Y."/>
            <person name="Kawashima T."/>
            <person name="Kennedy M."/>
            <person name="Kinose K."/>
            <person name="Kinoshita T."/>
            <person name="Kohara Y."/>
            <person name="Koide E."/>
            <person name="Komatsu K."/>
            <person name="Kopischke S."/>
            <person name="Kubo M."/>
            <person name="Kyozuka J."/>
            <person name="Lagercrantz U."/>
            <person name="Lin S.S."/>
            <person name="Lindquist E."/>
            <person name="Lipzen A.M."/>
            <person name="Lu C.W."/>
            <person name="De Luna E."/>
            <person name="Martienssen R.A."/>
            <person name="Minamino N."/>
            <person name="Mizutani M."/>
            <person name="Mizutani M."/>
            <person name="Mochizuki N."/>
            <person name="Monte I."/>
            <person name="Mosher R."/>
            <person name="Nagasaki H."/>
            <person name="Nakagami H."/>
            <person name="Naramoto S."/>
            <person name="Nishitani K."/>
            <person name="Ohtani M."/>
            <person name="Okamoto T."/>
            <person name="Okumura M."/>
            <person name="Phillips J."/>
            <person name="Pollak B."/>
            <person name="Reinders A."/>
            <person name="Rovekamp M."/>
            <person name="Sano R."/>
            <person name="Sawa S."/>
            <person name="Schmid M.W."/>
            <person name="Shirakawa M."/>
            <person name="Solano R."/>
            <person name="Spunde A."/>
            <person name="Suetsugu N."/>
            <person name="Sugano S."/>
            <person name="Sugiyama A."/>
            <person name="Sun R."/>
            <person name="Suzuki Y."/>
            <person name="Takenaka M."/>
            <person name="Takezawa D."/>
            <person name="Tomogane H."/>
            <person name="Tsuzuki M."/>
            <person name="Ueda T."/>
            <person name="Umeda M."/>
            <person name="Ward J.M."/>
            <person name="Watanabe Y."/>
            <person name="Yazaki K."/>
            <person name="Yokoyama R."/>
            <person name="Yoshitake Y."/>
            <person name="Yotsui I."/>
            <person name="Zachgo S."/>
            <person name="Schmutz J."/>
        </authorList>
    </citation>
    <scope>NUCLEOTIDE SEQUENCE [LARGE SCALE GENOMIC DNA]</scope>
    <source>
        <strain evidence="3">Tak-1</strain>
    </source>
</reference>
<keyword evidence="3" id="KW-1185">Reference proteome</keyword>
<feature type="compositionally biased region" description="Basic and acidic residues" evidence="1">
    <location>
        <begin position="98"/>
        <end position="109"/>
    </location>
</feature>
<dbReference type="Proteomes" id="UP000244005">
    <property type="component" value="Unassembled WGS sequence"/>
</dbReference>
<accession>A0A2R6X9T6</accession>
<gene>
    <name evidence="2" type="ORF">MARPO_0027s0006</name>
</gene>
<evidence type="ECO:0000313" key="3">
    <source>
        <dbReference type="Proteomes" id="UP000244005"/>
    </source>
</evidence>
<dbReference type="EMBL" id="KZ772699">
    <property type="protein sequence ID" value="PTQ42870.1"/>
    <property type="molecule type" value="Genomic_DNA"/>
</dbReference>
<proteinExistence type="predicted"/>
<evidence type="ECO:0000256" key="1">
    <source>
        <dbReference type="SAM" id="MobiDB-lite"/>
    </source>
</evidence>